<keyword evidence="1" id="KW-0472">Membrane</keyword>
<dbReference type="EMBL" id="FOXC01000013">
    <property type="protein sequence ID" value="SFP30178.1"/>
    <property type="molecule type" value="Genomic_DNA"/>
</dbReference>
<keyword evidence="1" id="KW-0812">Transmembrane</keyword>
<accession>A0A1I5P7V1</accession>
<evidence type="ECO:0000256" key="1">
    <source>
        <dbReference type="SAM" id="Phobius"/>
    </source>
</evidence>
<sequence length="405" mass="45376">MHKYDDQDQKIIDQLSDFPHVQSKLSKAAFYDEINSEMTPNHKKTMRKKKIFFPALLTAAVLAIVFVILKDQIFPPQMEQAMNDDVALETAENTRMTDDRSEEALEGVMLKDEIMTFNNPMYQTDDFSNVKGHHVIVPSDEAADLKQITVVAMDTSVMYPVPLTVIDQQGDSVNFYNEQLASFDFNQLGLTGETFDFGVFSQGDQSVTLTINSELVSIDSSAQATMFNQTLRYMFQDDYGRVFIEGANGEAIELGPFGTVDQFDLDRVQKLSYKYVRTSSGHKFMVPVETTLTGETFITIDEALVDMQEPVPDFNIEAAIPEGVTYTLDLSNEGEVKLTFDSHDGLGDNAETTDMFEAILMTAKSFDFNHVVISMEDIDINQVGPYLLDTALELPVAINPVTINQ</sequence>
<evidence type="ECO:0000313" key="4">
    <source>
        <dbReference type="Proteomes" id="UP000242243"/>
    </source>
</evidence>
<dbReference type="EMBL" id="BJWI01000014">
    <property type="protein sequence ID" value="GEM01674.1"/>
    <property type="molecule type" value="Genomic_DNA"/>
</dbReference>
<dbReference type="OrthoDB" id="2965336at2"/>
<organism evidence="3 4">
    <name type="scientific">Halolactibacillus halophilus</name>
    <dbReference type="NCBI Taxonomy" id="306540"/>
    <lineage>
        <taxon>Bacteria</taxon>
        <taxon>Bacillati</taxon>
        <taxon>Bacillota</taxon>
        <taxon>Bacilli</taxon>
        <taxon>Bacillales</taxon>
        <taxon>Bacillaceae</taxon>
        <taxon>Halolactibacillus</taxon>
    </lineage>
</organism>
<evidence type="ECO:0000313" key="2">
    <source>
        <dbReference type="EMBL" id="GEM01674.1"/>
    </source>
</evidence>
<evidence type="ECO:0008006" key="6">
    <source>
        <dbReference type="Google" id="ProtNLM"/>
    </source>
</evidence>
<keyword evidence="5" id="KW-1185">Reference proteome</keyword>
<dbReference type="Proteomes" id="UP000242243">
    <property type="component" value="Unassembled WGS sequence"/>
</dbReference>
<gene>
    <name evidence="2" type="ORF">HHA03_12060</name>
    <name evidence="3" type="ORF">SAMN05421839_11334</name>
</gene>
<dbReference type="RefSeq" id="WP_089831550.1">
    <property type="nucleotide sequence ID" value="NZ_BJWI01000014.1"/>
</dbReference>
<protein>
    <recommendedName>
        <fullName evidence="6">Sporulation and spore germination</fullName>
    </recommendedName>
</protein>
<dbReference type="STRING" id="306540.SAMN05421839_11334"/>
<reference evidence="2 5" key="2">
    <citation type="submission" date="2019-07" db="EMBL/GenBank/DDBJ databases">
        <title>Whole genome shotgun sequence of Halolactibacillus halophilus NBRC 100868.</title>
        <authorList>
            <person name="Hosoyama A."/>
            <person name="Uohara A."/>
            <person name="Ohji S."/>
            <person name="Ichikawa N."/>
        </authorList>
    </citation>
    <scope>NUCLEOTIDE SEQUENCE [LARGE SCALE GENOMIC DNA]</scope>
    <source>
        <strain evidence="2 5">NBRC 100868</strain>
    </source>
</reference>
<proteinExistence type="predicted"/>
<feature type="transmembrane region" description="Helical" evidence="1">
    <location>
        <begin position="51"/>
        <end position="69"/>
    </location>
</feature>
<dbReference type="Proteomes" id="UP000321547">
    <property type="component" value="Unassembled WGS sequence"/>
</dbReference>
<evidence type="ECO:0000313" key="5">
    <source>
        <dbReference type="Proteomes" id="UP000321547"/>
    </source>
</evidence>
<reference evidence="3 4" key="1">
    <citation type="submission" date="2016-10" db="EMBL/GenBank/DDBJ databases">
        <authorList>
            <person name="de Groot N.N."/>
        </authorList>
    </citation>
    <scope>NUCLEOTIDE SEQUENCE [LARGE SCALE GENOMIC DNA]</scope>
    <source>
        <strain evidence="3 4">DSM 17073</strain>
    </source>
</reference>
<keyword evidence="1" id="KW-1133">Transmembrane helix</keyword>
<dbReference type="AlphaFoldDB" id="A0A1I5P7V1"/>
<name>A0A1I5P7V1_9BACI</name>
<evidence type="ECO:0000313" key="3">
    <source>
        <dbReference type="EMBL" id="SFP30178.1"/>
    </source>
</evidence>